<proteinExistence type="predicted"/>
<comment type="caution">
    <text evidence="1">The sequence shown here is derived from an EMBL/GenBank/DDBJ whole genome shotgun (WGS) entry which is preliminary data.</text>
</comment>
<sequence length="63" mass="6960">MSGVTVWWAVWVRVRTATLAALVAPLPEPADGTEGTVPAERALEELWRLLQRLSGTFWTVPEA</sequence>
<evidence type="ECO:0000313" key="1">
    <source>
        <dbReference type="EMBL" id="GGP01225.1"/>
    </source>
</evidence>
<reference evidence="1" key="2">
    <citation type="submission" date="2020-09" db="EMBL/GenBank/DDBJ databases">
        <authorList>
            <person name="Sun Q."/>
            <person name="Zhou Y."/>
        </authorList>
    </citation>
    <scope>NUCLEOTIDE SEQUENCE</scope>
    <source>
        <strain evidence="1">CGMCC 4.7430</strain>
    </source>
</reference>
<reference evidence="1" key="1">
    <citation type="journal article" date="2014" name="Int. J. Syst. Evol. Microbiol.">
        <title>Complete genome sequence of Corynebacterium casei LMG S-19264T (=DSM 44701T), isolated from a smear-ripened cheese.</title>
        <authorList>
            <consortium name="US DOE Joint Genome Institute (JGI-PGF)"/>
            <person name="Walter F."/>
            <person name="Albersmeier A."/>
            <person name="Kalinowski J."/>
            <person name="Ruckert C."/>
        </authorList>
    </citation>
    <scope>NUCLEOTIDE SEQUENCE</scope>
    <source>
        <strain evidence="1">CGMCC 4.7430</strain>
    </source>
</reference>
<accession>A0A918A039</accession>
<name>A0A918A039_9ACTN</name>
<organism evidence="1 2">
    <name type="scientific">Nonomuraea glycinis</name>
    <dbReference type="NCBI Taxonomy" id="2047744"/>
    <lineage>
        <taxon>Bacteria</taxon>
        <taxon>Bacillati</taxon>
        <taxon>Actinomycetota</taxon>
        <taxon>Actinomycetes</taxon>
        <taxon>Streptosporangiales</taxon>
        <taxon>Streptosporangiaceae</taxon>
        <taxon>Nonomuraea</taxon>
    </lineage>
</organism>
<gene>
    <name evidence="1" type="ORF">GCM10012278_03900</name>
</gene>
<dbReference type="EMBL" id="BMNK01000001">
    <property type="protein sequence ID" value="GGP01225.1"/>
    <property type="molecule type" value="Genomic_DNA"/>
</dbReference>
<keyword evidence="2" id="KW-1185">Reference proteome</keyword>
<protein>
    <submittedName>
        <fullName evidence="1">Uncharacterized protein</fullName>
    </submittedName>
</protein>
<dbReference type="Proteomes" id="UP000660745">
    <property type="component" value="Unassembled WGS sequence"/>
</dbReference>
<evidence type="ECO:0000313" key="2">
    <source>
        <dbReference type="Proteomes" id="UP000660745"/>
    </source>
</evidence>
<dbReference type="AlphaFoldDB" id="A0A918A039"/>